<organism evidence="1 2">
    <name type="scientific">Streptococcus oralis subsp. tigurinus 2426</name>
    <dbReference type="NCBI Taxonomy" id="1333865"/>
    <lineage>
        <taxon>Bacteria</taxon>
        <taxon>Bacillati</taxon>
        <taxon>Bacillota</taxon>
        <taxon>Bacilli</taxon>
        <taxon>Lactobacillales</taxon>
        <taxon>Streptococcaceae</taxon>
        <taxon>Streptococcus</taxon>
    </lineage>
</organism>
<evidence type="ECO:0000313" key="1">
    <source>
        <dbReference type="EMBL" id="EPX91337.1"/>
    </source>
</evidence>
<dbReference type="AlphaFoldDB" id="S9RHF0"/>
<name>S9RHF0_STROR</name>
<gene>
    <name evidence="1" type="ORF">L698_02355</name>
</gene>
<reference evidence="1 2" key="1">
    <citation type="journal article" date="2014" name="J. Clin. Microbiol.">
        <title>Characterization of Streptococcus tigurinus Small-Colony Variants Causing Prosthetic Joint Infection by Comparative Whole-Genome Analyses.</title>
        <authorList>
            <person name="Zbinden A."/>
            <person name="Quiblier C."/>
            <person name="Hernandez D."/>
            <person name="Herzog K."/>
            <person name="Bodler P."/>
            <person name="Senn M.M."/>
            <person name="Gizard Y."/>
            <person name="Schrenzel J."/>
            <person name="Francois P."/>
        </authorList>
    </citation>
    <scope>NUCLEOTIDE SEQUENCE [LARGE SCALE GENOMIC DNA]</scope>
    <source>
        <strain evidence="1 2">2426</strain>
    </source>
</reference>
<sequence length="52" mass="6549">MIVYRRLYSKYVDDYYDYLNQLDTETDFMMFEPKERELKVGKEKIASWLINW</sequence>
<protein>
    <submittedName>
        <fullName evidence="1">Uncharacterized protein</fullName>
    </submittedName>
</protein>
<dbReference type="EMBL" id="ASXA01000001">
    <property type="protein sequence ID" value="EPX91337.1"/>
    <property type="molecule type" value="Genomic_DNA"/>
</dbReference>
<dbReference type="PATRIC" id="fig|1333865.3.peg.472"/>
<proteinExistence type="predicted"/>
<evidence type="ECO:0000313" key="2">
    <source>
        <dbReference type="Proteomes" id="UP000015340"/>
    </source>
</evidence>
<accession>S9RHF0</accession>
<comment type="caution">
    <text evidence="1">The sequence shown here is derived from an EMBL/GenBank/DDBJ whole genome shotgun (WGS) entry which is preliminary data.</text>
</comment>
<dbReference type="Proteomes" id="UP000015340">
    <property type="component" value="Unassembled WGS sequence"/>
</dbReference>